<dbReference type="EMBL" id="CP117268">
    <property type="protein sequence ID" value="WFS26037.1"/>
    <property type="molecule type" value="Genomic_DNA"/>
</dbReference>
<name>A0ABY8IQP0_9HYPH</name>
<dbReference type="Gene3D" id="3.90.1300.10">
    <property type="entry name" value="Amidase signature (AS) domain"/>
    <property type="match status" value="1"/>
</dbReference>
<sequence>MSPLADINIAALTIDDIQAAFASGAYTSEQLTLACLARIERFEPYYNAFTFMNSAALADAKAIDARRAAGETLGPLAGVPVVVKEAMDFVGLPSTAGWAQLYSGTGGIDLMPERDAPVVGRLKTAGAIILGKTNIPAFSHDGARANSSWDGPTYNAVNRAIAPGASSSGTATAIAAGFAVVGLAEETGGSIQNPAAAQSLVSVKPTFALVPNAGVAPLAGSTRDVVGPHARTVTDAALLLDVLAGYSAEDPKTVASIGNIPEGGYTAKLSLTALNGARVGLYGAGWRTKPLSKEAAALYAVAIDELRQRGIVAVDDPFAGTEFAALSALEGDFDPRGMESMAHDFDNYLRRLGPSAAANSLLALKGLLADDPFADDKLLGSHPKTMPILSKSLENPAAVPDLSEFLALRQSYLRVFNAVMRQNNLDLLIFPQVSEALPGIFDEATFPATTVSEINIAGLPGVTVPAGQFANGGPFSLIFVGRLWSEADLLTFAYDYEQATHHRITPKLVEDFYSEPN</sequence>
<organism evidence="2 3">
    <name type="scientific">Rhizobium rhododendri</name>
    <dbReference type="NCBI Taxonomy" id="2506430"/>
    <lineage>
        <taxon>Bacteria</taxon>
        <taxon>Pseudomonadati</taxon>
        <taxon>Pseudomonadota</taxon>
        <taxon>Alphaproteobacteria</taxon>
        <taxon>Hyphomicrobiales</taxon>
        <taxon>Rhizobiaceae</taxon>
        <taxon>Rhizobium/Agrobacterium group</taxon>
        <taxon>Rhizobium</taxon>
    </lineage>
</organism>
<evidence type="ECO:0000259" key="1">
    <source>
        <dbReference type="Pfam" id="PF01425"/>
    </source>
</evidence>
<reference evidence="2 3" key="1">
    <citation type="journal article" date="2019" name="Phytopathology">
        <title>A Novel Group of Rhizobium tumorigenes-Like Agrobacteria Associated with Crown Gall Disease of Rhododendron and Blueberry.</title>
        <authorList>
            <person name="Kuzmanovic N."/>
            <person name="Behrens P."/>
            <person name="Idczak E."/>
            <person name="Wagner S."/>
            <person name="Gotz M."/>
            <person name="Sproer C."/>
            <person name="Bunk B."/>
            <person name="Overmann J."/>
            <person name="Smalla K."/>
        </authorList>
    </citation>
    <scope>NUCLEOTIDE SEQUENCE [LARGE SCALE GENOMIC DNA]</scope>
    <source>
        <strain evidence="3">rho-6.2</strain>
    </source>
</reference>
<keyword evidence="2" id="KW-0614">Plasmid</keyword>
<dbReference type="InterPro" id="IPR023631">
    <property type="entry name" value="Amidase_dom"/>
</dbReference>
<dbReference type="Pfam" id="PF01425">
    <property type="entry name" value="Amidase"/>
    <property type="match status" value="1"/>
</dbReference>
<protein>
    <submittedName>
        <fullName evidence="2">Amidase</fullName>
    </submittedName>
</protein>
<gene>
    <name evidence="2" type="ORF">PR018_20970</name>
</gene>
<dbReference type="Proteomes" id="UP000318939">
    <property type="component" value="Plasmid unnamed1"/>
</dbReference>
<dbReference type="PANTHER" id="PTHR42678">
    <property type="entry name" value="AMIDASE"/>
    <property type="match status" value="1"/>
</dbReference>
<evidence type="ECO:0000313" key="2">
    <source>
        <dbReference type="EMBL" id="WFS26037.1"/>
    </source>
</evidence>
<dbReference type="SUPFAM" id="SSF75304">
    <property type="entry name" value="Amidase signature (AS) enzymes"/>
    <property type="match status" value="1"/>
</dbReference>
<dbReference type="InterPro" id="IPR036928">
    <property type="entry name" value="AS_sf"/>
</dbReference>
<evidence type="ECO:0000313" key="3">
    <source>
        <dbReference type="Proteomes" id="UP000318939"/>
    </source>
</evidence>
<feature type="domain" description="Amidase" evidence="1">
    <location>
        <begin position="31"/>
        <end position="490"/>
    </location>
</feature>
<accession>A0ABY8IQP0</accession>
<geneLocation type="plasmid" evidence="2 3">
    <name>unnamed1</name>
</geneLocation>
<reference evidence="2 3" key="2">
    <citation type="journal article" date="2023" name="MicrobiologyOpen">
        <title>Genomics of the tumorigenes clade of the family Rhizobiaceae and description of Rhizobium rhododendri sp. nov.</title>
        <authorList>
            <person name="Kuzmanovic N."/>
            <person name="diCenzo G.C."/>
            <person name="Bunk B."/>
            <person name="Sproeer C."/>
            <person name="Fruehling A."/>
            <person name="Neumann-Schaal M."/>
            <person name="Overmann J."/>
            <person name="Smalla K."/>
        </authorList>
    </citation>
    <scope>NUCLEOTIDE SEQUENCE [LARGE SCALE GENOMIC DNA]</scope>
    <source>
        <strain evidence="3">rho-6.2</strain>
        <plasmid evidence="2 3">unnamed1</plasmid>
    </source>
</reference>
<keyword evidence="3" id="KW-1185">Reference proteome</keyword>
<proteinExistence type="predicted"/>
<dbReference type="PANTHER" id="PTHR42678:SF34">
    <property type="entry name" value="OS04G0183300 PROTEIN"/>
    <property type="match status" value="1"/>
</dbReference>